<feature type="non-terminal residue" evidence="1">
    <location>
        <position position="30"/>
    </location>
</feature>
<protein>
    <submittedName>
        <fullName evidence="1">Uncharacterized protein</fullName>
    </submittedName>
</protein>
<sequence length="30" mass="3263">MPTVGKIKLKADKDVGKGAEISLLELFPYT</sequence>
<comment type="caution">
    <text evidence="1">The sequence shown here is derived from an EMBL/GenBank/DDBJ whole genome shotgun (WGS) entry which is preliminary data.</text>
</comment>
<accession>X1T3J8</accession>
<dbReference type="EMBL" id="BARW01011306">
    <property type="protein sequence ID" value="GAI85951.1"/>
    <property type="molecule type" value="Genomic_DNA"/>
</dbReference>
<organism evidence="1">
    <name type="scientific">marine sediment metagenome</name>
    <dbReference type="NCBI Taxonomy" id="412755"/>
    <lineage>
        <taxon>unclassified sequences</taxon>
        <taxon>metagenomes</taxon>
        <taxon>ecological metagenomes</taxon>
    </lineage>
</organism>
<proteinExistence type="predicted"/>
<reference evidence="1" key="1">
    <citation type="journal article" date="2014" name="Front. Microbiol.">
        <title>High frequency of phylogenetically diverse reductive dehalogenase-homologous genes in deep subseafloor sedimentary metagenomes.</title>
        <authorList>
            <person name="Kawai M."/>
            <person name="Futagami T."/>
            <person name="Toyoda A."/>
            <person name="Takaki Y."/>
            <person name="Nishi S."/>
            <person name="Hori S."/>
            <person name="Arai W."/>
            <person name="Tsubouchi T."/>
            <person name="Morono Y."/>
            <person name="Uchiyama I."/>
            <person name="Ito T."/>
            <person name="Fujiyama A."/>
            <person name="Inagaki F."/>
            <person name="Takami H."/>
        </authorList>
    </citation>
    <scope>NUCLEOTIDE SEQUENCE</scope>
    <source>
        <strain evidence="1">Expedition CK06-06</strain>
    </source>
</reference>
<gene>
    <name evidence="1" type="ORF">S12H4_21855</name>
</gene>
<name>X1T3J8_9ZZZZ</name>
<dbReference type="AlphaFoldDB" id="X1T3J8"/>
<evidence type="ECO:0000313" key="1">
    <source>
        <dbReference type="EMBL" id="GAI85951.1"/>
    </source>
</evidence>